<dbReference type="InterPro" id="IPR004193">
    <property type="entry name" value="Glyco_hydro_13_N"/>
</dbReference>
<dbReference type="Gene3D" id="2.60.40.10">
    <property type="entry name" value="Immunoglobulins"/>
    <property type="match status" value="1"/>
</dbReference>
<dbReference type="InterPro" id="IPR013783">
    <property type="entry name" value="Ig-like_fold"/>
</dbReference>
<name>A0ABV6G9I7_9BACI</name>
<proteinExistence type="inferred from homology"/>
<dbReference type="InterPro" id="IPR014756">
    <property type="entry name" value="Ig_E-set"/>
</dbReference>
<dbReference type="SMART" id="SM00642">
    <property type="entry name" value="Aamy"/>
    <property type="match status" value="1"/>
</dbReference>
<dbReference type="InterPro" id="IPR049117">
    <property type="entry name" value="pulA_all-beta"/>
</dbReference>
<protein>
    <submittedName>
        <fullName evidence="3">Type I pullulanase</fullName>
        <ecNumber evidence="3">3.2.1.41</ecNumber>
    </submittedName>
</protein>
<dbReference type="Proteomes" id="UP001589854">
    <property type="component" value="Unassembled WGS sequence"/>
</dbReference>
<reference evidence="3 4" key="1">
    <citation type="submission" date="2024-09" db="EMBL/GenBank/DDBJ databases">
        <authorList>
            <person name="Sun Q."/>
            <person name="Mori K."/>
        </authorList>
    </citation>
    <scope>NUCLEOTIDE SEQUENCE [LARGE SCALE GENOMIC DNA]</scope>
    <source>
        <strain evidence="3 4">CCM 7228</strain>
    </source>
</reference>
<accession>A0ABV6G9I7</accession>
<dbReference type="EMBL" id="JBHLVO010000001">
    <property type="protein sequence ID" value="MFC0270348.1"/>
    <property type="molecule type" value="Genomic_DNA"/>
</dbReference>
<dbReference type="InterPro" id="IPR006047">
    <property type="entry name" value="GH13_cat_dom"/>
</dbReference>
<evidence type="ECO:0000259" key="2">
    <source>
        <dbReference type="SMART" id="SM00642"/>
    </source>
</evidence>
<organism evidence="3 4">
    <name type="scientific">Metabacillus herbersteinensis</name>
    <dbReference type="NCBI Taxonomy" id="283816"/>
    <lineage>
        <taxon>Bacteria</taxon>
        <taxon>Bacillati</taxon>
        <taxon>Bacillota</taxon>
        <taxon>Bacilli</taxon>
        <taxon>Bacillales</taxon>
        <taxon>Bacillaceae</taxon>
        <taxon>Metabacillus</taxon>
    </lineage>
</organism>
<dbReference type="Pfam" id="PF00128">
    <property type="entry name" value="Alpha-amylase"/>
    <property type="match status" value="2"/>
</dbReference>
<comment type="caution">
    <text evidence="3">The sequence shown here is derived from an EMBL/GenBank/DDBJ whole genome shotgun (WGS) entry which is preliminary data.</text>
</comment>
<dbReference type="InterPro" id="IPR013780">
    <property type="entry name" value="Glyco_hydro_b"/>
</dbReference>
<dbReference type="InterPro" id="IPR011840">
    <property type="entry name" value="PulA_typeI"/>
</dbReference>
<evidence type="ECO:0000256" key="1">
    <source>
        <dbReference type="ARBA" id="ARBA00008061"/>
    </source>
</evidence>
<dbReference type="Gene3D" id="3.20.20.80">
    <property type="entry name" value="Glycosidases"/>
    <property type="match status" value="1"/>
</dbReference>
<dbReference type="NCBIfam" id="TIGR02104">
    <property type="entry name" value="pulA_typeI"/>
    <property type="match status" value="1"/>
</dbReference>
<keyword evidence="4" id="KW-1185">Reference proteome</keyword>
<evidence type="ECO:0000313" key="3">
    <source>
        <dbReference type="EMBL" id="MFC0270348.1"/>
    </source>
</evidence>
<dbReference type="Gene3D" id="2.60.40.1180">
    <property type="entry name" value="Golgi alpha-mannosidase II"/>
    <property type="match status" value="1"/>
</dbReference>
<gene>
    <name evidence="3" type="primary">pulA</name>
    <name evidence="3" type="ORF">ACFFIX_02595</name>
</gene>
<dbReference type="InterPro" id="IPR017853">
    <property type="entry name" value="GH"/>
</dbReference>
<dbReference type="GO" id="GO:0051060">
    <property type="term" value="F:pullulanase activity"/>
    <property type="evidence" value="ECO:0007669"/>
    <property type="project" value="UniProtKB-EC"/>
</dbReference>
<dbReference type="EC" id="3.2.1.41" evidence="3"/>
<dbReference type="RefSeq" id="WP_378930187.1">
    <property type="nucleotide sequence ID" value="NZ_JBHLVO010000001.1"/>
</dbReference>
<keyword evidence="3" id="KW-0378">Hydrolase</keyword>
<dbReference type="InterPro" id="IPR040697">
    <property type="entry name" value="PulA_N1"/>
</dbReference>
<feature type="domain" description="Glycosyl hydrolase family 13 catalytic" evidence="2">
    <location>
        <begin position="222"/>
        <end position="617"/>
    </location>
</feature>
<evidence type="ECO:0000313" key="4">
    <source>
        <dbReference type="Proteomes" id="UP001589854"/>
    </source>
</evidence>
<dbReference type="PANTHER" id="PTHR43002">
    <property type="entry name" value="GLYCOGEN DEBRANCHING ENZYME"/>
    <property type="match status" value="1"/>
</dbReference>
<dbReference type="Pfam" id="PF21653">
    <property type="entry name" value="pulA_all-beta"/>
    <property type="match status" value="1"/>
</dbReference>
<dbReference type="Pfam" id="PF02922">
    <property type="entry name" value="CBM_48"/>
    <property type="match status" value="1"/>
</dbReference>
<comment type="similarity">
    <text evidence="1">Belongs to the glycosyl hydrolase 13 family.</text>
</comment>
<dbReference type="CDD" id="cd11341">
    <property type="entry name" value="AmyAc_Pullulanase_LD-like"/>
    <property type="match status" value="1"/>
</dbReference>
<dbReference type="SUPFAM" id="SSF81296">
    <property type="entry name" value="E set domains"/>
    <property type="match status" value="1"/>
</dbReference>
<sequence length="718" mass="83205">MINVSRHYEAYLDHMSEITILIDKDQFKGEKKSFKLKSPNREEKLVIKKQYEIEKHVKFICHLQRYIDFSITYKIVDEKEATTDLQIGAVIRTKEFDDHFYYEANDLGATYSKTSTLLKLWAPTATGVNIRLYDQSGSEIKTVKMERQERGVWFVELLGDYQGLFYTFIVCVNLVWREAVDPYVQAVSANGKLGAIVDLEKTRIETHTPKPLVNLTDAILYEVHIRDFSSHPNSGIDAKGLYGGWLEFPTSHVSGVSTGLSYLKELGVTHVEMLPFNDYEGVDEINPRESYNWGYNPLHFNAPEGSYSKEPRNPYKRIQELKKVIQTLHQNGLRVIMDVVYNHVYIKETSSFEKTVPGYYFRYDEHGLPSNGTGVGNDLASERLMVKKFILDSVRFWLSEYDVDGFRFDLMGILDIETMNAVDQEVRQLKQDALILGEGWDLQTPLAYERKAIIANANAMPAIAFFNDQFRDHIKGSTFHLEDVGFALGSIHKQVETKKAIAGSISFPGHFEGIFRQPHQTINYVESHDNHTMWDKLEISVNHETEEIRRARQRLATSIVLLSQGIPFLHSGQEFYRTKKGTENSYKCPDQVNWLDWDLRYHYRKDVEYIANLIKLRKNHPAFRLPSAELIHRHLSFLDSEPTLLIYQLKDVGKHDQWRNILVIHHNQQKHQTISLPNEGSWFVACTPDSLFEENKRIMVHTSTFPIDAIGTYVLYQW</sequence>
<dbReference type="CDD" id="cd02860">
    <property type="entry name" value="E_set_Pullulanase"/>
    <property type="match status" value="1"/>
</dbReference>
<dbReference type="SUPFAM" id="SSF51445">
    <property type="entry name" value="(Trans)glycosidases"/>
    <property type="match status" value="1"/>
</dbReference>
<dbReference type="Gene3D" id="2.60.40.2320">
    <property type="match status" value="1"/>
</dbReference>
<dbReference type="Pfam" id="PF17999">
    <property type="entry name" value="PulA_N1"/>
    <property type="match status" value="1"/>
</dbReference>
<keyword evidence="3" id="KW-0326">Glycosidase</keyword>